<dbReference type="EMBL" id="AP018933">
    <property type="protein sequence ID" value="BBG29770.1"/>
    <property type="molecule type" value="Genomic_DNA"/>
</dbReference>
<keyword evidence="2" id="KW-1185">Reference proteome</keyword>
<protein>
    <submittedName>
        <fullName evidence="1">Putative regulator of cell autolysis</fullName>
    </submittedName>
</protein>
<organism evidence="1 2">
    <name type="scientific">Zymobacter palmae</name>
    <dbReference type="NCBI Taxonomy" id="33074"/>
    <lineage>
        <taxon>Bacteria</taxon>
        <taxon>Pseudomonadati</taxon>
        <taxon>Pseudomonadota</taxon>
        <taxon>Gammaproteobacteria</taxon>
        <taxon>Oceanospirillales</taxon>
        <taxon>Halomonadaceae</taxon>
        <taxon>Zymobacter group</taxon>
        <taxon>Zymobacter</taxon>
    </lineage>
</organism>
<name>A0A348HDR8_9GAMM</name>
<sequence>MFGGNGVASSCRVSPQYIKCCILAVLMVALRGFQNGGVGTVRIHQVSGCLQSLSELIGVGDGEIAQHAVCIAEID</sequence>
<reference evidence="1 2" key="1">
    <citation type="submission" date="2018-09" db="EMBL/GenBank/DDBJ databases">
        <title>Zymobacter palmae IAM14233 (=T109) whole genome analysis.</title>
        <authorList>
            <person name="Yanase H."/>
        </authorList>
    </citation>
    <scope>NUCLEOTIDE SEQUENCE [LARGE SCALE GENOMIC DNA]</scope>
    <source>
        <strain evidence="1 2">IAM14233</strain>
    </source>
</reference>
<accession>A0A348HDR8</accession>
<proteinExistence type="predicted"/>
<dbReference type="KEGG" id="zpl:ZBT109_1003"/>
<dbReference type="Proteomes" id="UP000267342">
    <property type="component" value="Chromosome"/>
</dbReference>
<evidence type="ECO:0000313" key="2">
    <source>
        <dbReference type="Proteomes" id="UP000267342"/>
    </source>
</evidence>
<gene>
    <name evidence="1" type="ORF">ZBT109_1003</name>
</gene>
<dbReference type="AlphaFoldDB" id="A0A348HDR8"/>
<evidence type="ECO:0000313" key="1">
    <source>
        <dbReference type="EMBL" id="BBG29770.1"/>
    </source>
</evidence>